<proteinExistence type="predicted"/>
<organism evidence="1 2">
    <name type="scientific">Candidatus Falkowbacteria bacterium RIFOXYA2_FULL_38_12</name>
    <dbReference type="NCBI Taxonomy" id="1797993"/>
    <lineage>
        <taxon>Bacteria</taxon>
        <taxon>Candidatus Falkowiibacteriota</taxon>
    </lineage>
</organism>
<evidence type="ECO:0000313" key="1">
    <source>
        <dbReference type="EMBL" id="OGF20532.1"/>
    </source>
</evidence>
<accession>A0A1F5S1U1</accession>
<protein>
    <submittedName>
        <fullName evidence="1">Uncharacterized protein</fullName>
    </submittedName>
</protein>
<dbReference type="Proteomes" id="UP000177407">
    <property type="component" value="Unassembled WGS sequence"/>
</dbReference>
<gene>
    <name evidence="1" type="ORF">A2257_04195</name>
</gene>
<evidence type="ECO:0000313" key="2">
    <source>
        <dbReference type="Proteomes" id="UP000177407"/>
    </source>
</evidence>
<dbReference type="EMBL" id="MFGA01000023">
    <property type="protein sequence ID" value="OGF20532.1"/>
    <property type="molecule type" value="Genomic_DNA"/>
</dbReference>
<comment type="caution">
    <text evidence="1">The sequence shown here is derived from an EMBL/GenBank/DDBJ whole genome shotgun (WGS) entry which is preliminary data.</text>
</comment>
<sequence length="128" mass="13668">MGAGCSDDMPEDQRVDYEEDIKPIIETTTKPKVRGSCNVIDSKGTCVDFIGEVFTEERMKLSCVEGKFSLDACPYSDLGGCQATGGTITESIIWSYAPITPEEAGYQAKSCNALGAGKWVTPASLLGN</sequence>
<name>A0A1F5S1U1_9BACT</name>
<reference evidence="1 2" key="1">
    <citation type="journal article" date="2016" name="Nat. Commun.">
        <title>Thousands of microbial genomes shed light on interconnected biogeochemical processes in an aquifer system.</title>
        <authorList>
            <person name="Anantharaman K."/>
            <person name="Brown C.T."/>
            <person name="Hug L.A."/>
            <person name="Sharon I."/>
            <person name="Castelle C.J."/>
            <person name="Probst A.J."/>
            <person name="Thomas B.C."/>
            <person name="Singh A."/>
            <person name="Wilkins M.J."/>
            <person name="Karaoz U."/>
            <person name="Brodie E.L."/>
            <person name="Williams K.H."/>
            <person name="Hubbard S.S."/>
            <person name="Banfield J.F."/>
        </authorList>
    </citation>
    <scope>NUCLEOTIDE SEQUENCE [LARGE SCALE GENOMIC DNA]</scope>
</reference>
<dbReference type="AlphaFoldDB" id="A0A1F5S1U1"/>